<keyword evidence="3" id="KW-0732">Signal</keyword>
<dbReference type="GO" id="GO:0062129">
    <property type="term" value="C:chitin-based extracellular matrix"/>
    <property type="evidence" value="ECO:0007669"/>
    <property type="project" value="TreeGrafter"/>
</dbReference>
<protein>
    <submittedName>
        <fullName evidence="4">Uncharacterized protein</fullName>
    </submittedName>
</protein>
<feature type="chain" id="PRO_5021457511" evidence="3">
    <location>
        <begin position="22"/>
        <end position="134"/>
    </location>
</feature>
<accession>A0A4Y0BLI3</accession>
<dbReference type="STRING" id="62324.A0A4Y0BLI3"/>
<name>A0A4Y0BLI3_ANOFN</name>
<dbReference type="PROSITE" id="PS00233">
    <property type="entry name" value="CHIT_BIND_RR_1"/>
    <property type="match status" value="1"/>
</dbReference>
<feature type="signal peptide" evidence="3">
    <location>
        <begin position="1"/>
        <end position="21"/>
    </location>
</feature>
<dbReference type="PANTHER" id="PTHR10380">
    <property type="entry name" value="CUTICLE PROTEIN"/>
    <property type="match status" value="1"/>
</dbReference>
<dbReference type="EnsemblMetazoa" id="AFUN021477-RA">
    <property type="protein sequence ID" value="AFUN021477-PA"/>
    <property type="gene ID" value="AFUN021477"/>
</dbReference>
<dbReference type="VEuPathDB" id="VectorBase:AFUN2_007121"/>
<keyword evidence="1 2" id="KW-0193">Cuticle</keyword>
<evidence type="ECO:0000313" key="4">
    <source>
        <dbReference type="EnsemblMetazoa" id="AFUN021477-PA"/>
    </source>
</evidence>
<sequence length="134" mass="14983">MFRTIVCFLMYLLSFGLLAETRPTLKADYNIDHYEISSDPNGQTFSYKTLDNQWRDETVEINPKTGALVISGWYRYTGPDGIIYQVKYVADENGFRPLGTHLPGADLSDPNAFNVLTPLVDSGISRTVLLSLVG</sequence>
<dbReference type="InterPro" id="IPR000618">
    <property type="entry name" value="Insect_cuticle"/>
</dbReference>
<organism evidence="4">
    <name type="scientific">Anopheles funestus</name>
    <name type="common">African malaria mosquito</name>
    <dbReference type="NCBI Taxonomy" id="62324"/>
    <lineage>
        <taxon>Eukaryota</taxon>
        <taxon>Metazoa</taxon>
        <taxon>Ecdysozoa</taxon>
        <taxon>Arthropoda</taxon>
        <taxon>Hexapoda</taxon>
        <taxon>Insecta</taxon>
        <taxon>Pterygota</taxon>
        <taxon>Neoptera</taxon>
        <taxon>Endopterygota</taxon>
        <taxon>Diptera</taxon>
        <taxon>Nematocera</taxon>
        <taxon>Culicoidea</taxon>
        <taxon>Culicidae</taxon>
        <taxon>Anophelinae</taxon>
        <taxon>Anopheles</taxon>
    </lineage>
</organism>
<dbReference type="AlphaFoldDB" id="A0A4Y0BLI3"/>
<dbReference type="GO" id="GO:0008010">
    <property type="term" value="F:structural constituent of chitin-based larval cuticle"/>
    <property type="evidence" value="ECO:0007669"/>
    <property type="project" value="TreeGrafter"/>
</dbReference>
<proteinExistence type="predicted"/>
<evidence type="ECO:0000256" key="3">
    <source>
        <dbReference type="SAM" id="SignalP"/>
    </source>
</evidence>
<evidence type="ECO:0000256" key="1">
    <source>
        <dbReference type="ARBA" id="ARBA00022460"/>
    </source>
</evidence>
<reference evidence="4" key="1">
    <citation type="submission" date="2020-05" db="UniProtKB">
        <authorList>
            <consortium name="EnsemblMetazoa"/>
        </authorList>
    </citation>
    <scope>IDENTIFICATION</scope>
    <source>
        <strain evidence="4">FUMOZ</strain>
    </source>
</reference>
<evidence type="ECO:0000256" key="2">
    <source>
        <dbReference type="PROSITE-ProRule" id="PRU00497"/>
    </source>
</evidence>
<dbReference type="Pfam" id="PF00379">
    <property type="entry name" value="Chitin_bind_4"/>
    <property type="match status" value="1"/>
</dbReference>
<dbReference type="InterPro" id="IPR050468">
    <property type="entry name" value="Cuticle_Struct_Prot"/>
</dbReference>
<dbReference type="VEuPathDB" id="VectorBase:AFUN021477"/>
<dbReference type="InterPro" id="IPR031311">
    <property type="entry name" value="CHIT_BIND_RR_consensus"/>
</dbReference>
<dbReference type="PANTHER" id="PTHR10380:SF192">
    <property type="entry name" value="GEO02312P1"/>
    <property type="match status" value="1"/>
</dbReference>
<dbReference type="PROSITE" id="PS51155">
    <property type="entry name" value="CHIT_BIND_RR_2"/>
    <property type="match status" value="1"/>
</dbReference>